<dbReference type="InterPro" id="IPR023352">
    <property type="entry name" value="MAPEG-like_dom_sf"/>
</dbReference>
<dbReference type="GO" id="GO:0005789">
    <property type="term" value="C:endoplasmic reticulum membrane"/>
    <property type="evidence" value="ECO:0007669"/>
    <property type="project" value="UniProtKB-SubCell"/>
</dbReference>
<accession>A7RIJ9</accession>
<dbReference type="KEGG" id="nve:5520980"/>
<feature type="transmembrane region" description="Helical" evidence="17">
    <location>
        <begin position="12"/>
        <end position="35"/>
    </location>
</feature>
<reference evidence="18 19" key="1">
    <citation type="journal article" date="2007" name="Science">
        <title>Sea anemone genome reveals ancestral eumetazoan gene repertoire and genomic organization.</title>
        <authorList>
            <person name="Putnam N.H."/>
            <person name="Srivastava M."/>
            <person name="Hellsten U."/>
            <person name="Dirks B."/>
            <person name="Chapman J."/>
            <person name="Salamov A."/>
            <person name="Terry A."/>
            <person name="Shapiro H."/>
            <person name="Lindquist E."/>
            <person name="Kapitonov V.V."/>
            <person name="Jurka J."/>
            <person name="Genikhovich G."/>
            <person name="Grigoriev I.V."/>
            <person name="Lucas S.M."/>
            <person name="Steele R.E."/>
            <person name="Finnerty J.R."/>
            <person name="Technau U."/>
            <person name="Martindale M.Q."/>
            <person name="Rokhsar D.S."/>
        </authorList>
    </citation>
    <scope>NUCLEOTIDE SEQUENCE [LARGE SCALE GENOMIC DNA]</scope>
    <source>
        <strain evidence="19">CH2 X CH6</strain>
    </source>
</reference>
<keyword evidence="10 17" id="KW-1133">Transmembrane helix</keyword>
<dbReference type="PANTHER" id="PTHR10689">
    <property type="entry name" value="MICROSOMAL GLUTATHIONE S-TRANSFERASE 1"/>
    <property type="match status" value="1"/>
</dbReference>
<dbReference type="InterPro" id="IPR001129">
    <property type="entry name" value="Membr-assoc_MAPEG"/>
</dbReference>
<dbReference type="FunCoup" id="A7RIJ9">
    <property type="interactions" value="5"/>
</dbReference>
<protein>
    <recommendedName>
        <fullName evidence="15">Microsomal glutathione S-transferase 1</fullName>
        <ecNumber evidence="5">2.5.1.18</ecNumber>
    </recommendedName>
</protein>
<evidence type="ECO:0000256" key="12">
    <source>
        <dbReference type="ARBA" id="ARBA00023128"/>
    </source>
</evidence>
<evidence type="ECO:0000256" key="15">
    <source>
        <dbReference type="ARBA" id="ARBA00039397"/>
    </source>
</evidence>
<comment type="subunit">
    <text evidence="14">Homotrimer; The trimer binds only one molecule of glutathione.</text>
</comment>
<evidence type="ECO:0000256" key="9">
    <source>
        <dbReference type="ARBA" id="ARBA00022824"/>
    </source>
</evidence>
<dbReference type="PhylomeDB" id="A7RIJ9"/>
<evidence type="ECO:0000313" key="19">
    <source>
        <dbReference type="Proteomes" id="UP000001593"/>
    </source>
</evidence>
<evidence type="ECO:0000256" key="3">
    <source>
        <dbReference type="ARBA" id="ARBA00004477"/>
    </source>
</evidence>
<dbReference type="eggNOG" id="ENOG502S0BD">
    <property type="taxonomic scope" value="Eukaryota"/>
</dbReference>
<evidence type="ECO:0000256" key="14">
    <source>
        <dbReference type="ARBA" id="ARBA00038540"/>
    </source>
</evidence>
<dbReference type="InterPro" id="IPR040162">
    <property type="entry name" value="MGST1-like"/>
</dbReference>
<dbReference type="InParanoid" id="A7RIJ9"/>
<dbReference type="Proteomes" id="UP000001593">
    <property type="component" value="Unassembled WGS sequence"/>
</dbReference>
<keyword evidence="7 17" id="KW-0812">Transmembrane</keyword>
<gene>
    <name evidence="18" type="ORF">NEMVEDRAFT_v1g238552</name>
</gene>
<dbReference type="GO" id="GO:0005741">
    <property type="term" value="C:mitochondrial outer membrane"/>
    <property type="evidence" value="ECO:0007669"/>
    <property type="project" value="UniProtKB-SubCell"/>
</dbReference>
<dbReference type="STRING" id="45351.A7RIJ9"/>
<dbReference type="SUPFAM" id="SSF161084">
    <property type="entry name" value="MAPEG domain-like"/>
    <property type="match status" value="1"/>
</dbReference>
<organism evidence="18 19">
    <name type="scientific">Nematostella vectensis</name>
    <name type="common">Starlet sea anemone</name>
    <dbReference type="NCBI Taxonomy" id="45351"/>
    <lineage>
        <taxon>Eukaryota</taxon>
        <taxon>Metazoa</taxon>
        <taxon>Cnidaria</taxon>
        <taxon>Anthozoa</taxon>
        <taxon>Hexacorallia</taxon>
        <taxon>Actiniaria</taxon>
        <taxon>Edwardsiidae</taxon>
        <taxon>Nematostella</taxon>
    </lineage>
</organism>
<evidence type="ECO:0000256" key="13">
    <source>
        <dbReference type="ARBA" id="ARBA00023136"/>
    </source>
</evidence>
<keyword evidence="6" id="KW-0808">Transferase</keyword>
<evidence type="ECO:0000256" key="5">
    <source>
        <dbReference type="ARBA" id="ARBA00012452"/>
    </source>
</evidence>
<evidence type="ECO:0000256" key="17">
    <source>
        <dbReference type="SAM" id="Phobius"/>
    </source>
</evidence>
<dbReference type="HOGENOM" id="CLU_105467_1_0_1"/>
<dbReference type="AlphaFoldDB" id="A7RIJ9"/>
<evidence type="ECO:0000256" key="7">
    <source>
        <dbReference type="ARBA" id="ARBA00022692"/>
    </source>
</evidence>
<keyword evidence="8" id="KW-1000">Mitochondrion outer membrane</keyword>
<dbReference type="OMA" id="RAQRCHH"/>
<dbReference type="PANTHER" id="PTHR10689:SF6">
    <property type="entry name" value="MICROSOMAL GLUTATHIONE S-TRANSFERASE 1"/>
    <property type="match status" value="1"/>
</dbReference>
<evidence type="ECO:0000256" key="8">
    <source>
        <dbReference type="ARBA" id="ARBA00022787"/>
    </source>
</evidence>
<dbReference type="Pfam" id="PF01124">
    <property type="entry name" value="MAPEG"/>
    <property type="match status" value="1"/>
</dbReference>
<feature type="transmembrane region" description="Helical" evidence="17">
    <location>
        <begin position="81"/>
        <end position="105"/>
    </location>
</feature>
<keyword evidence="11" id="KW-0007">Acetylation</keyword>
<evidence type="ECO:0000313" key="18">
    <source>
        <dbReference type="EMBL" id="EDO48722.1"/>
    </source>
</evidence>
<feature type="transmembrane region" description="Helical" evidence="17">
    <location>
        <begin position="125"/>
        <end position="147"/>
    </location>
</feature>
<comment type="similarity">
    <text evidence="4">Belongs to the MAPEG family.</text>
</comment>
<dbReference type="EC" id="2.5.1.18" evidence="5"/>
<evidence type="ECO:0000256" key="10">
    <source>
        <dbReference type="ARBA" id="ARBA00022989"/>
    </source>
</evidence>
<comment type="catalytic activity">
    <reaction evidence="16">
        <text>RX + glutathione = an S-substituted glutathione + a halide anion + H(+)</text>
        <dbReference type="Rhea" id="RHEA:16437"/>
        <dbReference type="ChEBI" id="CHEBI:15378"/>
        <dbReference type="ChEBI" id="CHEBI:16042"/>
        <dbReference type="ChEBI" id="CHEBI:17792"/>
        <dbReference type="ChEBI" id="CHEBI:57925"/>
        <dbReference type="ChEBI" id="CHEBI:90779"/>
        <dbReference type="EC" id="2.5.1.18"/>
    </reaction>
    <physiologicalReaction direction="left-to-right" evidence="16">
        <dbReference type="Rhea" id="RHEA:16438"/>
    </physiologicalReaction>
</comment>
<dbReference type="OrthoDB" id="193139at2759"/>
<evidence type="ECO:0000256" key="2">
    <source>
        <dbReference type="ARBA" id="ARBA00004294"/>
    </source>
</evidence>
<dbReference type="FunFam" id="1.20.120.550:FF:000002">
    <property type="entry name" value="Microsomal glutathione S-transferase 1"/>
    <property type="match status" value="1"/>
</dbReference>
<sequence>MAAVLSMDNSVFAAFAFYSSVLILKILLVIFAIAFHRLKNQVFPSPEDYKKDPKGEKPQEIKTHPDVERARRVHANDLENIIPFILIGILYILTGPSAQTALIVFRVFTVARLLHTLTYFLGVSIIRGPSFLAGVLCIGFMIVNVIMATHKFAF</sequence>
<dbReference type="EMBL" id="DS469512">
    <property type="protein sequence ID" value="EDO48722.1"/>
    <property type="molecule type" value="Genomic_DNA"/>
</dbReference>
<evidence type="ECO:0000256" key="4">
    <source>
        <dbReference type="ARBA" id="ARBA00010459"/>
    </source>
</evidence>
<keyword evidence="19" id="KW-1185">Reference proteome</keyword>
<keyword evidence="12" id="KW-0496">Mitochondrion</keyword>
<evidence type="ECO:0000256" key="11">
    <source>
        <dbReference type="ARBA" id="ARBA00022990"/>
    </source>
</evidence>
<comment type="function">
    <text evidence="1">Conjugation of reduced glutathione to a wide number of exogenous and endogenous hydrophobic electrophiles.</text>
</comment>
<dbReference type="GO" id="GO:0004364">
    <property type="term" value="F:glutathione transferase activity"/>
    <property type="evidence" value="ECO:0007669"/>
    <property type="project" value="UniProtKB-EC"/>
</dbReference>
<keyword evidence="9" id="KW-0256">Endoplasmic reticulum</keyword>
<evidence type="ECO:0000256" key="1">
    <source>
        <dbReference type="ARBA" id="ARBA00003701"/>
    </source>
</evidence>
<keyword evidence="13 17" id="KW-0472">Membrane</keyword>
<evidence type="ECO:0000256" key="16">
    <source>
        <dbReference type="ARBA" id="ARBA00049385"/>
    </source>
</evidence>
<comment type="subcellular location">
    <subcellularLocation>
        <location evidence="3">Endoplasmic reticulum membrane</location>
        <topology evidence="3">Multi-pass membrane protein</topology>
    </subcellularLocation>
    <subcellularLocation>
        <location evidence="2">Mitochondrion outer membrane</location>
    </subcellularLocation>
</comment>
<proteinExistence type="inferred from homology"/>
<name>A7RIJ9_NEMVE</name>
<dbReference type="Gene3D" id="1.20.120.550">
    <property type="entry name" value="Membrane associated eicosanoid/glutathione metabolism-like domain"/>
    <property type="match status" value="1"/>
</dbReference>
<evidence type="ECO:0000256" key="6">
    <source>
        <dbReference type="ARBA" id="ARBA00022679"/>
    </source>
</evidence>